<reference evidence="1 2" key="1">
    <citation type="journal article" date="2014" name="Am. J. Bot.">
        <title>Genome assembly and annotation for red clover (Trifolium pratense; Fabaceae).</title>
        <authorList>
            <person name="Istvanek J."/>
            <person name="Jaros M."/>
            <person name="Krenek A."/>
            <person name="Repkova J."/>
        </authorList>
    </citation>
    <scope>NUCLEOTIDE SEQUENCE [LARGE SCALE GENOMIC DNA]</scope>
    <source>
        <strain evidence="2">cv. Tatra</strain>
        <tissue evidence="1">Young leaves</tissue>
    </source>
</reference>
<sequence>MFCSKIGTLVKKNGAAGEGRNRRALLDIGNVVTLKGVEVKPNLPVT</sequence>
<reference evidence="1 2" key="2">
    <citation type="journal article" date="2017" name="Front. Plant Sci.">
        <title>Gene Classification and Mining of Molecular Markers Useful in Red Clover (Trifolium pratense) Breeding.</title>
        <authorList>
            <person name="Istvanek J."/>
            <person name="Dluhosova J."/>
            <person name="Dluhos P."/>
            <person name="Patkova L."/>
            <person name="Nedelnik J."/>
            <person name="Repkova J."/>
        </authorList>
    </citation>
    <scope>NUCLEOTIDE SEQUENCE [LARGE SCALE GENOMIC DNA]</scope>
    <source>
        <strain evidence="2">cv. Tatra</strain>
        <tissue evidence="1">Young leaves</tissue>
    </source>
</reference>
<evidence type="ECO:0000313" key="2">
    <source>
        <dbReference type="Proteomes" id="UP000236291"/>
    </source>
</evidence>
<dbReference type="Proteomes" id="UP000236291">
    <property type="component" value="Unassembled WGS sequence"/>
</dbReference>
<dbReference type="AlphaFoldDB" id="A0A2K3K2G9"/>
<accession>A0A2K3K2G9</accession>
<feature type="non-terminal residue" evidence="1">
    <location>
        <position position="46"/>
    </location>
</feature>
<organism evidence="1 2">
    <name type="scientific">Trifolium pratense</name>
    <name type="common">Red clover</name>
    <dbReference type="NCBI Taxonomy" id="57577"/>
    <lineage>
        <taxon>Eukaryota</taxon>
        <taxon>Viridiplantae</taxon>
        <taxon>Streptophyta</taxon>
        <taxon>Embryophyta</taxon>
        <taxon>Tracheophyta</taxon>
        <taxon>Spermatophyta</taxon>
        <taxon>Magnoliopsida</taxon>
        <taxon>eudicotyledons</taxon>
        <taxon>Gunneridae</taxon>
        <taxon>Pentapetalae</taxon>
        <taxon>rosids</taxon>
        <taxon>fabids</taxon>
        <taxon>Fabales</taxon>
        <taxon>Fabaceae</taxon>
        <taxon>Papilionoideae</taxon>
        <taxon>50 kb inversion clade</taxon>
        <taxon>NPAAA clade</taxon>
        <taxon>Hologalegina</taxon>
        <taxon>IRL clade</taxon>
        <taxon>Trifolieae</taxon>
        <taxon>Trifolium</taxon>
    </lineage>
</organism>
<evidence type="ECO:0000313" key="1">
    <source>
        <dbReference type="EMBL" id="PNX60493.1"/>
    </source>
</evidence>
<dbReference type="EMBL" id="ASHM01136953">
    <property type="protein sequence ID" value="PNX60493.1"/>
    <property type="molecule type" value="Genomic_DNA"/>
</dbReference>
<gene>
    <name evidence="1" type="ORF">L195_g060208</name>
</gene>
<protein>
    <submittedName>
        <fullName evidence="1">G2/mitotic-specific cyclin s13-6</fullName>
    </submittedName>
</protein>
<comment type="caution">
    <text evidence="1">The sequence shown here is derived from an EMBL/GenBank/DDBJ whole genome shotgun (WGS) entry which is preliminary data.</text>
</comment>
<proteinExistence type="predicted"/>
<name>A0A2K3K2G9_TRIPR</name>